<dbReference type="PANTHER" id="PTHR48016:SF56">
    <property type="entry name" value="MAPKK KINASE"/>
    <property type="match status" value="1"/>
</dbReference>
<accession>A0A5S9R2B8</accession>
<dbReference type="SMART" id="SM00220">
    <property type="entry name" value="S_TKc"/>
    <property type="match status" value="1"/>
</dbReference>
<dbReference type="GO" id="GO:0004674">
    <property type="term" value="F:protein serine/threonine kinase activity"/>
    <property type="evidence" value="ECO:0007669"/>
    <property type="project" value="UniProtKB-EC"/>
</dbReference>
<reference evidence="8 9" key="1">
    <citation type="submission" date="2019-11" db="EMBL/GenBank/DDBJ databases">
        <authorList>
            <person name="Holert J."/>
        </authorList>
    </citation>
    <scope>NUCLEOTIDE SEQUENCE [LARGE SCALE GENOMIC DNA]</scope>
    <source>
        <strain evidence="8">SB11_3</strain>
    </source>
</reference>
<dbReference type="Gene3D" id="1.10.510.10">
    <property type="entry name" value="Transferase(Phosphotransferase) domain 1"/>
    <property type="match status" value="1"/>
</dbReference>
<dbReference type="SMART" id="SM00332">
    <property type="entry name" value="PP2Cc"/>
    <property type="match status" value="1"/>
</dbReference>
<dbReference type="OrthoDB" id="9801841at2"/>
<dbReference type="PROSITE" id="PS00108">
    <property type="entry name" value="PROTEIN_KINASE_ST"/>
    <property type="match status" value="1"/>
</dbReference>
<dbReference type="InterPro" id="IPR001932">
    <property type="entry name" value="PPM-type_phosphatase-like_dom"/>
</dbReference>
<dbReference type="EMBL" id="CACSIO010000062">
    <property type="protein sequence ID" value="CAA0125750.1"/>
    <property type="molecule type" value="Genomic_DNA"/>
</dbReference>
<dbReference type="Pfam" id="PF00069">
    <property type="entry name" value="Pkinase"/>
    <property type="match status" value="1"/>
</dbReference>
<dbReference type="PANTHER" id="PTHR48016">
    <property type="entry name" value="MAP KINASE KINASE KINASE SSK2-RELATED-RELATED"/>
    <property type="match status" value="1"/>
</dbReference>
<keyword evidence="4" id="KW-0067">ATP-binding</keyword>
<sequence>MQHLSSKLKVNCAQLSQAGTKAVNEDSMGIRIPDNPALTHKGIVGVVADGVSASESAQEASQACVQNLLYDYYCTPDTWTVKKSVLGVLNALNRWLYQQGINLPDSHQGHVTTLSLAIFKSSTAYLFHIGDSRIYRLRNGHLEQLTRDHTRQVGKRNYLARAMGLDNKVQVDFRAESLEAGDLYILTTDGIHDFFPSSQWLSLIEQETDLEQTVRKFHEHAIENHSNDNLTCQFIRIDNVDAPSAEETCRHLSELPFPPHLQKEQSIDGLTVIETLHESNRSQLYLVENNDGEQFAMKTPSVNYADDAAYIERFIMESWYGRRLRHSKIVNIVTPTKPASYLYYLMEYVPGITLEKWIEANAHPSVSQVIRIARQLLHGVRAFHRQQILHQDIKPANIMIDSNEQLQIIDFGACAASSLNELPAPFDRETALGTATYSAPETHLRQKTDGRADQFSVAVILYEMLTGHQPFGQSLESLTKVGDIKKLRYLPASDLSHNVPDWLDACLKKALSPLPDDRYQDLDEFLYDLENPNHKLVTPRHRPLADRNPVRFWQAIALIQLVVIVLLLLG</sequence>
<evidence type="ECO:0000259" key="6">
    <source>
        <dbReference type="PROSITE" id="PS50011"/>
    </source>
</evidence>
<name>A0A5S9R2B8_9GAMM</name>
<feature type="domain" description="PPM-type phosphatase" evidence="7">
    <location>
        <begin position="9"/>
        <end position="237"/>
    </location>
</feature>
<dbReference type="GO" id="GO:0005524">
    <property type="term" value="F:ATP binding"/>
    <property type="evidence" value="ECO:0007669"/>
    <property type="project" value="UniProtKB-KW"/>
</dbReference>
<evidence type="ECO:0000313" key="9">
    <source>
        <dbReference type="Proteomes" id="UP000441399"/>
    </source>
</evidence>
<dbReference type="SMART" id="SM00331">
    <property type="entry name" value="PP2C_SIG"/>
    <property type="match status" value="1"/>
</dbReference>
<dbReference type="PROSITE" id="PS51746">
    <property type="entry name" value="PPM_2"/>
    <property type="match status" value="1"/>
</dbReference>
<keyword evidence="1 8" id="KW-0808">Transferase</keyword>
<dbReference type="Pfam" id="PF13672">
    <property type="entry name" value="PP2C_2"/>
    <property type="match status" value="1"/>
</dbReference>
<evidence type="ECO:0000259" key="7">
    <source>
        <dbReference type="PROSITE" id="PS51746"/>
    </source>
</evidence>
<keyword evidence="5" id="KW-0472">Membrane</keyword>
<dbReference type="Gene3D" id="3.30.200.20">
    <property type="entry name" value="Phosphorylase Kinase, domain 1"/>
    <property type="match status" value="1"/>
</dbReference>
<proteinExistence type="predicted"/>
<dbReference type="SUPFAM" id="SSF56112">
    <property type="entry name" value="Protein kinase-like (PK-like)"/>
    <property type="match status" value="1"/>
</dbReference>
<gene>
    <name evidence="8" type="primary">prkC_2</name>
    <name evidence="8" type="ORF">OPDIPICF_03591</name>
</gene>
<keyword evidence="9" id="KW-1185">Reference proteome</keyword>
<feature type="transmembrane region" description="Helical" evidence="5">
    <location>
        <begin position="552"/>
        <end position="569"/>
    </location>
</feature>
<dbReference type="InterPro" id="IPR036457">
    <property type="entry name" value="PPM-type-like_dom_sf"/>
</dbReference>
<protein>
    <submittedName>
        <fullName evidence="8">Serine/threonine-protein kinase PrkC</fullName>
        <ecNumber evidence="8">2.7.11.1</ecNumber>
    </submittedName>
</protein>
<dbReference type="AlphaFoldDB" id="A0A5S9R2B8"/>
<dbReference type="PROSITE" id="PS50011">
    <property type="entry name" value="PROTEIN_KINASE_DOM"/>
    <property type="match status" value="1"/>
</dbReference>
<dbReference type="CDD" id="cd00143">
    <property type="entry name" value="PP2Cc"/>
    <property type="match status" value="1"/>
</dbReference>
<dbReference type="InterPro" id="IPR011009">
    <property type="entry name" value="Kinase-like_dom_sf"/>
</dbReference>
<keyword evidence="2" id="KW-0547">Nucleotide-binding</keyword>
<organism evidence="8 9">
    <name type="scientific">BD1-7 clade bacterium</name>
    <dbReference type="NCBI Taxonomy" id="2029982"/>
    <lineage>
        <taxon>Bacteria</taxon>
        <taxon>Pseudomonadati</taxon>
        <taxon>Pseudomonadota</taxon>
        <taxon>Gammaproteobacteria</taxon>
        <taxon>Cellvibrionales</taxon>
        <taxon>Spongiibacteraceae</taxon>
        <taxon>BD1-7 clade</taxon>
    </lineage>
</organism>
<dbReference type="InterPro" id="IPR000719">
    <property type="entry name" value="Prot_kinase_dom"/>
</dbReference>
<dbReference type="SUPFAM" id="SSF81606">
    <property type="entry name" value="PP2C-like"/>
    <property type="match status" value="1"/>
</dbReference>
<dbReference type="EC" id="2.7.11.1" evidence="8"/>
<evidence type="ECO:0000256" key="4">
    <source>
        <dbReference type="ARBA" id="ARBA00022840"/>
    </source>
</evidence>
<dbReference type="InterPro" id="IPR008271">
    <property type="entry name" value="Ser/Thr_kinase_AS"/>
</dbReference>
<evidence type="ECO:0000256" key="3">
    <source>
        <dbReference type="ARBA" id="ARBA00022777"/>
    </source>
</evidence>
<dbReference type="InterPro" id="IPR050538">
    <property type="entry name" value="MAP_kinase_kinase_kinase"/>
</dbReference>
<evidence type="ECO:0000256" key="5">
    <source>
        <dbReference type="SAM" id="Phobius"/>
    </source>
</evidence>
<dbReference type="Proteomes" id="UP000441399">
    <property type="component" value="Unassembled WGS sequence"/>
</dbReference>
<dbReference type="CDD" id="cd14014">
    <property type="entry name" value="STKc_PknB_like"/>
    <property type="match status" value="1"/>
</dbReference>
<keyword evidence="5" id="KW-0812">Transmembrane</keyword>
<evidence type="ECO:0000256" key="2">
    <source>
        <dbReference type="ARBA" id="ARBA00022741"/>
    </source>
</evidence>
<feature type="domain" description="Protein kinase" evidence="6">
    <location>
        <begin position="270"/>
        <end position="537"/>
    </location>
</feature>
<keyword evidence="3 8" id="KW-0418">Kinase</keyword>
<evidence type="ECO:0000256" key="1">
    <source>
        <dbReference type="ARBA" id="ARBA00022679"/>
    </source>
</evidence>
<keyword evidence="5" id="KW-1133">Transmembrane helix</keyword>
<dbReference type="Gene3D" id="3.60.40.10">
    <property type="entry name" value="PPM-type phosphatase domain"/>
    <property type="match status" value="1"/>
</dbReference>
<evidence type="ECO:0000313" key="8">
    <source>
        <dbReference type="EMBL" id="CAA0125750.1"/>
    </source>
</evidence>